<accession>A0ABT3FR05</accession>
<sequence>MKTHLNSPRVLIAILAATIGFAAAKDGIAMKDGKVVTVKDGNKTDLTEEATLKDGTKVGKDGSVVSPNGTQWSLKNGEFLDWDGKFSVYFIADGVVRKDGKVWLVKAGEKSEVSTETTLTDGTKIMADGNVISKEGKKWEIDDGDAVFSDGRPVLEGSVVGWGEKPLIAEDCGGTVLEEEKSFPNGNKVQADGTILFSDGTKGKLGDLDVIQEDGTYLPAKK</sequence>
<evidence type="ECO:0000256" key="1">
    <source>
        <dbReference type="SAM" id="SignalP"/>
    </source>
</evidence>
<dbReference type="RefSeq" id="WP_264501973.1">
    <property type="nucleotide sequence ID" value="NZ_JAPDDS010000008.1"/>
</dbReference>
<feature type="domain" description="DUF6799" evidence="2">
    <location>
        <begin position="93"/>
        <end position="152"/>
    </location>
</feature>
<evidence type="ECO:0000313" key="4">
    <source>
        <dbReference type="Proteomes" id="UP001207930"/>
    </source>
</evidence>
<keyword evidence="1" id="KW-0732">Signal</keyword>
<dbReference type="InterPro" id="IPR011050">
    <property type="entry name" value="Pectin_lyase_fold/virulence"/>
</dbReference>
<dbReference type="Proteomes" id="UP001207930">
    <property type="component" value="Unassembled WGS sequence"/>
</dbReference>
<gene>
    <name evidence="3" type="ORF">OKA04_14860</name>
</gene>
<dbReference type="Pfam" id="PF20606">
    <property type="entry name" value="DUF6799"/>
    <property type="match status" value="2"/>
</dbReference>
<feature type="domain" description="DUF6799" evidence="2">
    <location>
        <begin position="25"/>
        <end position="85"/>
    </location>
</feature>
<dbReference type="InterPro" id="IPR046478">
    <property type="entry name" value="DUF6799"/>
</dbReference>
<protein>
    <recommendedName>
        <fullName evidence="2">DUF6799 domain-containing protein</fullName>
    </recommendedName>
</protein>
<dbReference type="SUPFAM" id="SSF51126">
    <property type="entry name" value="Pectin lyase-like"/>
    <property type="match status" value="1"/>
</dbReference>
<name>A0ABT3FR05_9BACT</name>
<evidence type="ECO:0000259" key="2">
    <source>
        <dbReference type="Pfam" id="PF20606"/>
    </source>
</evidence>
<reference evidence="3 4" key="1">
    <citation type="submission" date="2022-10" db="EMBL/GenBank/DDBJ databases">
        <title>Luteolibacter flavescens strain MCCC 1K03193, whole genome shotgun sequencing project.</title>
        <authorList>
            <person name="Zhao G."/>
            <person name="Shen L."/>
        </authorList>
    </citation>
    <scope>NUCLEOTIDE SEQUENCE [LARGE SCALE GENOMIC DNA]</scope>
    <source>
        <strain evidence="3 4">MCCC 1K03193</strain>
    </source>
</reference>
<dbReference type="EMBL" id="JAPDDS010000008">
    <property type="protein sequence ID" value="MCW1886016.1"/>
    <property type="molecule type" value="Genomic_DNA"/>
</dbReference>
<feature type="chain" id="PRO_5047372292" description="DUF6799 domain-containing protein" evidence="1">
    <location>
        <begin position="23"/>
        <end position="222"/>
    </location>
</feature>
<keyword evidence="4" id="KW-1185">Reference proteome</keyword>
<feature type="signal peptide" evidence="1">
    <location>
        <begin position="1"/>
        <end position="22"/>
    </location>
</feature>
<proteinExistence type="predicted"/>
<comment type="caution">
    <text evidence="3">The sequence shown here is derived from an EMBL/GenBank/DDBJ whole genome shotgun (WGS) entry which is preliminary data.</text>
</comment>
<organism evidence="3 4">
    <name type="scientific">Luteolibacter flavescens</name>
    <dbReference type="NCBI Taxonomy" id="1859460"/>
    <lineage>
        <taxon>Bacteria</taxon>
        <taxon>Pseudomonadati</taxon>
        <taxon>Verrucomicrobiota</taxon>
        <taxon>Verrucomicrobiia</taxon>
        <taxon>Verrucomicrobiales</taxon>
        <taxon>Verrucomicrobiaceae</taxon>
        <taxon>Luteolibacter</taxon>
    </lineage>
</organism>
<evidence type="ECO:0000313" key="3">
    <source>
        <dbReference type="EMBL" id="MCW1886016.1"/>
    </source>
</evidence>